<gene>
    <name evidence="4" type="ORF">EA472_14710</name>
</gene>
<feature type="domain" description="Fe-containing alcohol dehydrogenase-like C-terminal" evidence="3">
    <location>
        <begin position="206"/>
        <end position="393"/>
    </location>
</feature>
<protein>
    <submittedName>
        <fullName evidence="4">Iron-containing alcohol dehydrogenase</fullName>
    </submittedName>
</protein>
<feature type="domain" description="Alcohol dehydrogenase iron-type/glycerol dehydrogenase GldA" evidence="2">
    <location>
        <begin position="15"/>
        <end position="192"/>
    </location>
</feature>
<dbReference type="AlphaFoldDB" id="A0A3N6MPG5"/>
<evidence type="ECO:0000313" key="5">
    <source>
        <dbReference type="Proteomes" id="UP000281431"/>
    </source>
</evidence>
<evidence type="ECO:0000259" key="3">
    <source>
        <dbReference type="Pfam" id="PF25137"/>
    </source>
</evidence>
<organism evidence="4 5">
    <name type="scientific">Natrarchaeobius chitinivorans</name>
    <dbReference type="NCBI Taxonomy" id="1679083"/>
    <lineage>
        <taxon>Archaea</taxon>
        <taxon>Methanobacteriati</taxon>
        <taxon>Methanobacteriota</taxon>
        <taxon>Stenosarchaea group</taxon>
        <taxon>Halobacteria</taxon>
        <taxon>Halobacteriales</taxon>
        <taxon>Natrialbaceae</taxon>
        <taxon>Natrarchaeobius</taxon>
    </lineage>
</organism>
<name>A0A3N6MPG5_NATCH</name>
<dbReference type="Pfam" id="PF00465">
    <property type="entry name" value="Fe-ADH"/>
    <property type="match status" value="1"/>
</dbReference>
<dbReference type="OrthoDB" id="57329at2157"/>
<evidence type="ECO:0000259" key="2">
    <source>
        <dbReference type="Pfam" id="PF00465"/>
    </source>
</evidence>
<evidence type="ECO:0000256" key="1">
    <source>
        <dbReference type="ARBA" id="ARBA00023002"/>
    </source>
</evidence>
<dbReference type="Gene3D" id="3.40.50.1970">
    <property type="match status" value="1"/>
</dbReference>
<comment type="caution">
    <text evidence="4">The sequence shown here is derived from an EMBL/GenBank/DDBJ whole genome shotgun (WGS) entry which is preliminary data.</text>
</comment>
<evidence type="ECO:0000313" key="4">
    <source>
        <dbReference type="EMBL" id="RQG99470.1"/>
    </source>
</evidence>
<dbReference type="Gene3D" id="1.20.1090.10">
    <property type="entry name" value="Dehydroquinate synthase-like - alpha domain"/>
    <property type="match status" value="1"/>
</dbReference>
<dbReference type="Pfam" id="PF25137">
    <property type="entry name" value="ADH_Fe_C"/>
    <property type="match status" value="1"/>
</dbReference>
<dbReference type="SUPFAM" id="SSF56796">
    <property type="entry name" value="Dehydroquinate synthase-like"/>
    <property type="match status" value="1"/>
</dbReference>
<keyword evidence="1" id="KW-0560">Oxidoreductase</keyword>
<dbReference type="PANTHER" id="PTHR11496">
    <property type="entry name" value="ALCOHOL DEHYDROGENASE"/>
    <property type="match status" value="1"/>
</dbReference>
<dbReference type="InterPro" id="IPR039697">
    <property type="entry name" value="Alcohol_dehydrogenase_Fe"/>
</dbReference>
<dbReference type="InterPro" id="IPR056798">
    <property type="entry name" value="ADH_Fe_C"/>
</dbReference>
<keyword evidence="5" id="KW-1185">Reference proteome</keyword>
<proteinExistence type="predicted"/>
<reference evidence="4 5" key="1">
    <citation type="submission" date="2018-10" db="EMBL/GenBank/DDBJ databases">
        <title>Natrarchaeobius chitinivorans gen. nov., sp. nov., and Natrarchaeobius haloalkaliphilus sp. nov., alkaliphilic, chitin-utilizing haloarchaea from hypersaline alkaline lakes.</title>
        <authorList>
            <person name="Sorokin D.Y."/>
            <person name="Elcheninov A.G."/>
            <person name="Kostrikina N.A."/>
            <person name="Bale N.J."/>
            <person name="Sinninghe Damste J.S."/>
            <person name="Khijniak T.V."/>
            <person name="Kublanov I.V."/>
            <person name="Toshchakov S.V."/>
        </authorList>
    </citation>
    <scope>NUCLEOTIDE SEQUENCE [LARGE SCALE GENOMIC DNA]</scope>
    <source>
        <strain evidence="4 5">AArcht7</strain>
    </source>
</reference>
<dbReference type="InterPro" id="IPR001670">
    <property type="entry name" value="ADH_Fe/GldA"/>
</dbReference>
<dbReference type="CDD" id="cd14866">
    <property type="entry name" value="Fe-ADH-like"/>
    <property type="match status" value="1"/>
</dbReference>
<dbReference type="EMBL" id="REFZ01000009">
    <property type="protein sequence ID" value="RQG99470.1"/>
    <property type="molecule type" value="Genomic_DNA"/>
</dbReference>
<dbReference type="PANTHER" id="PTHR11496:SF83">
    <property type="entry name" value="HYDROXYACID-OXOACID TRANSHYDROGENASE, MITOCHONDRIAL"/>
    <property type="match status" value="1"/>
</dbReference>
<dbReference type="GO" id="GO:0046872">
    <property type="term" value="F:metal ion binding"/>
    <property type="evidence" value="ECO:0007669"/>
    <property type="project" value="InterPro"/>
</dbReference>
<sequence>MTESFSPFTYDYDGTDILYGRGSIDRIGDSLDDFESDSVLVVCGSNVGSNAAVMEPLHSALADYEVSVFDETTPAKSVATLENAVDRLEVEDPDAIVGIGGGSSLDIARQLSVFAAAERDLSTFRAAALEGRTLEPVPASPLTPVIVVPTTFAGAGLSSGGSIELLSAEDSPTGHALRTCGTCRPQTVVYDPALYETTPRGTLAGSAMNGFNKGIETLYARSSNPITRTLAGRGLGTVRRAFPTAVDDAGSMESAVVGSILVQFRRQTSVIHAFGHGFSYHYPIQQGLIHAVVTPHVLRYVFDRADGNRRATADALGIDVGPMNDDDVAAAIVDDVRALRDSLDLPTRLRDIDAVSRSDFRRIAAFVRDDVPDERAPPGLEPTTDAIERVLHDAW</sequence>
<dbReference type="Proteomes" id="UP000281431">
    <property type="component" value="Unassembled WGS sequence"/>
</dbReference>
<dbReference type="GO" id="GO:0004022">
    <property type="term" value="F:alcohol dehydrogenase (NAD+) activity"/>
    <property type="evidence" value="ECO:0007669"/>
    <property type="project" value="TreeGrafter"/>
</dbReference>
<accession>A0A3N6MPG5</accession>